<dbReference type="InterPro" id="IPR010342">
    <property type="entry name" value="DUF938"/>
</dbReference>
<dbReference type="AlphaFoldDB" id="A0A6B3SW87"/>
<organism evidence="1 2">
    <name type="scientific">Noviherbaspirillum galbum</name>
    <dbReference type="NCBI Taxonomy" id="2709383"/>
    <lineage>
        <taxon>Bacteria</taxon>
        <taxon>Pseudomonadati</taxon>
        <taxon>Pseudomonadota</taxon>
        <taxon>Betaproteobacteria</taxon>
        <taxon>Burkholderiales</taxon>
        <taxon>Oxalobacteraceae</taxon>
        <taxon>Noviherbaspirillum</taxon>
    </lineage>
</organism>
<dbReference type="InterPro" id="IPR029063">
    <property type="entry name" value="SAM-dependent_MTases_sf"/>
</dbReference>
<dbReference type="Proteomes" id="UP000482155">
    <property type="component" value="Unassembled WGS sequence"/>
</dbReference>
<gene>
    <name evidence="1" type="ORF">G3574_21575</name>
</gene>
<keyword evidence="2" id="KW-1185">Reference proteome</keyword>
<dbReference type="PANTHER" id="PTHR20974">
    <property type="entry name" value="UPF0585 PROTEIN CG18661"/>
    <property type="match status" value="1"/>
</dbReference>
<dbReference type="Pfam" id="PF06080">
    <property type="entry name" value="DUF938"/>
    <property type="match status" value="1"/>
</dbReference>
<evidence type="ECO:0000313" key="1">
    <source>
        <dbReference type="EMBL" id="NEX63675.1"/>
    </source>
</evidence>
<accession>A0A6B3SW87</accession>
<dbReference type="SUPFAM" id="SSF53335">
    <property type="entry name" value="S-adenosyl-L-methionine-dependent methyltransferases"/>
    <property type="match status" value="1"/>
</dbReference>
<dbReference type="RefSeq" id="WP_163967611.1">
    <property type="nucleotide sequence ID" value="NZ_JAAIVB010000074.1"/>
</dbReference>
<dbReference type="PANTHER" id="PTHR20974:SF0">
    <property type="entry name" value="UPF0585 PROTEIN CG18661"/>
    <property type="match status" value="1"/>
</dbReference>
<comment type="caution">
    <text evidence="1">The sequence shown here is derived from an EMBL/GenBank/DDBJ whole genome shotgun (WGS) entry which is preliminary data.</text>
</comment>
<name>A0A6B3SW87_9BURK</name>
<dbReference type="CDD" id="cd02440">
    <property type="entry name" value="AdoMet_MTases"/>
    <property type="match status" value="1"/>
</dbReference>
<dbReference type="Gene3D" id="3.40.50.150">
    <property type="entry name" value="Vaccinia Virus protein VP39"/>
    <property type="match status" value="1"/>
</dbReference>
<reference evidence="1 2" key="1">
    <citation type="submission" date="2020-02" db="EMBL/GenBank/DDBJ databases">
        <authorList>
            <person name="Kim M.K."/>
        </authorList>
    </citation>
    <scope>NUCLEOTIDE SEQUENCE [LARGE SCALE GENOMIC DNA]</scope>
    <source>
        <strain evidence="1 2">17J57-3</strain>
    </source>
</reference>
<protein>
    <submittedName>
        <fullName evidence="1">DUF938 domain-containing protein</fullName>
    </submittedName>
</protein>
<evidence type="ECO:0000313" key="2">
    <source>
        <dbReference type="Proteomes" id="UP000482155"/>
    </source>
</evidence>
<proteinExistence type="predicted"/>
<sequence>MSQLPFSQACMNNREPILKVLKEAFSSSSRVLEIGSGTGQHAAYFAPALPHLIWQTSDLAENHDGILAWQQAYPADNLLPPILMDLRDSVWPEGFDAVFSANTAHIVAWSLVENMFHLAGQHLPGGGMLALYGPFNYNGAYTSESNRAFDEMLRQRDPSSGIRDFEQVVNTASEYGLVLVHDHALPANNRLLLFRKSARAA</sequence>
<dbReference type="EMBL" id="JAAIVB010000074">
    <property type="protein sequence ID" value="NEX63675.1"/>
    <property type="molecule type" value="Genomic_DNA"/>
</dbReference>